<dbReference type="Gene3D" id="3.30.43.10">
    <property type="entry name" value="Uridine Diphospho-n-acetylenolpyruvylglucosamine Reductase, domain 2"/>
    <property type="match status" value="1"/>
</dbReference>
<dbReference type="SUPFAM" id="SSF53335">
    <property type="entry name" value="S-adenosyl-L-methionine-dependent methyltransferases"/>
    <property type="match status" value="1"/>
</dbReference>
<dbReference type="Pfam" id="PF01565">
    <property type="entry name" value="FAD_binding_4"/>
    <property type="match status" value="1"/>
</dbReference>
<dbReference type="Proteomes" id="UP001642484">
    <property type="component" value="Unassembled WGS sequence"/>
</dbReference>
<evidence type="ECO:0000259" key="5">
    <source>
        <dbReference type="PROSITE" id="PS51387"/>
    </source>
</evidence>
<dbReference type="InterPro" id="IPR006094">
    <property type="entry name" value="Oxid_FAD_bind_N"/>
</dbReference>
<proteinExistence type="predicted"/>
<dbReference type="InterPro" id="IPR010031">
    <property type="entry name" value="FAD_lactone_oxidase-like"/>
</dbReference>
<dbReference type="InterPro" id="IPR036318">
    <property type="entry name" value="FAD-bd_PCMH-like_sf"/>
</dbReference>
<dbReference type="PROSITE" id="PS51387">
    <property type="entry name" value="FAD_PCMH"/>
    <property type="match status" value="1"/>
</dbReference>
<keyword evidence="2" id="KW-0274">FAD</keyword>
<dbReference type="PANTHER" id="PTHR43762:SF1">
    <property type="entry name" value="D-ARABINONO-1,4-LACTONE OXIDASE"/>
    <property type="match status" value="1"/>
</dbReference>
<dbReference type="CDD" id="cd02440">
    <property type="entry name" value="AdoMet_MTases"/>
    <property type="match status" value="1"/>
</dbReference>
<evidence type="ECO:0000256" key="2">
    <source>
        <dbReference type="ARBA" id="ARBA00022827"/>
    </source>
</evidence>
<feature type="region of interest" description="Disordered" evidence="4">
    <location>
        <begin position="1236"/>
        <end position="1256"/>
    </location>
</feature>
<keyword evidence="3" id="KW-0560">Oxidoreductase</keyword>
<dbReference type="Pfam" id="PF08241">
    <property type="entry name" value="Methyltransf_11"/>
    <property type="match status" value="1"/>
</dbReference>
<feature type="compositionally biased region" description="Polar residues" evidence="4">
    <location>
        <begin position="1"/>
        <end position="21"/>
    </location>
</feature>
<dbReference type="InterPro" id="IPR013216">
    <property type="entry name" value="Methyltransf_11"/>
</dbReference>
<dbReference type="EMBL" id="CAXAMN010021829">
    <property type="protein sequence ID" value="CAK9063883.1"/>
    <property type="molecule type" value="Genomic_DNA"/>
</dbReference>
<accession>A0ABP0NJC9</accession>
<dbReference type="Gene3D" id="3.40.50.150">
    <property type="entry name" value="Vaccinia Virus protein VP39"/>
    <property type="match status" value="1"/>
</dbReference>
<dbReference type="Gene3D" id="3.30.465.10">
    <property type="match status" value="1"/>
</dbReference>
<feature type="domain" description="FAD-binding PCMH-type" evidence="5">
    <location>
        <begin position="44"/>
        <end position="216"/>
    </location>
</feature>
<keyword evidence="1" id="KW-0285">Flavoprotein</keyword>
<evidence type="ECO:0000256" key="4">
    <source>
        <dbReference type="SAM" id="MobiDB-lite"/>
    </source>
</evidence>
<feature type="region of interest" description="Disordered" evidence="4">
    <location>
        <begin position="1"/>
        <end position="34"/>
    </location>
</feature>
<reference evidence="6 7" key="1">
    <citation type="submission" date="2024-02" db="EMBL/GenBank/DDBJ databases">
        <authorList>
            <person name="Chen Y."/>
            <person name="Shah S."/>
            <person name="Dougan E. K."/>
            <person name="Thang M."/>
            <person name="Chan C."/>
        </authorList>
    </citation>
    <scope>NUCLEOTIDE SEQUENCE [LARGE SCALE GENOMIC DNA]</scope>
</reference>
<dbReference type="InterPro" id="IPR016166">
    <property type="entry name" value="FAD-bd_PCMH"/>
</dbReference>
<gene>
    <name evidence="6" type="ORF">CCMP2556_LOCUS31372</name>
</gene>
<dbReference type="InterPro" id="IPR016169">
    <property type="entry name" value="FAD-bd_PCMH_sub2"/>
</dbReference>
<dbReference type="SUPFAM" id="SSF56176">
    <property type="entry name" value="FAD-binding/transporter-associated domain-like"/>
    <property type="match status" value="1"/>
</dbReference>
<evidence type="ECO:0000256" key="3">
    <source>
        <dbReference type="ARBA" id="ARBA00023002"/>
    </source>
</evidence>
<evidence type="ECO:0000313" key="6">
    <source>
        <dbReference type="EMBL" id="CAK9063883.1"/>
    </source>
</evidence>
<keyword evidence="7" id="KW-1185">Reference proteome</keyword>
<evidence type="ECO:0000313" key="7">
    <source>
        <dbReference type="Proteomes" id="UP001642484"/>
    </source>
</evidence>
<dbReference type="PANTHER" id="PTHR43762">
    <property type="entry name" value="L-GULONOLACTONE OXIDASE"/>
    <property type="match status" value="1"/>
</dbReference>
<protein>
    <recommendedName>
        <fullName evidence="5">FAD-binding PCMH-type domain-containing protein</fullName>
    </recommendedName>
</protein>
<name>A0ABP0NJC9_9DINO</name>
<organism evidence="6 7">
    <name type="scientific">Durusdinium trenchii</name>
    <dbReference type="NCBI Taxonomy" id="1381693"/>
    <lineage>
        <taxon>Eukaryota</taxon>
        <taxon>Sar</taxon>
        <taxon>Alveolata</taxon>
        <taxon>Dinophyceae</taxon>
        <taxon>Suessiales</taxon>
        <taxon>Symbiodiniaceae</taxon>
        <taxon>Durusdinium</taxon>
    </lineage>
</organism>
<dbReference type="InterPro" id="IPR007173">
    <property type="entry name" value="ALO_C"/>
</dbReference>
<dbReference type="InterPro" id="IPR016167">
    <property type="entry name" value="FAD-bd_PCMH_sub1"/>
</dbReference>
<evidence type="ECO:0000256" key="1">
    <source>
        <dbReference type="ARBA" id="ARBA00022630"/>
    </source>
</evidence>
<dbReference type="SUPFAM" id="SSF55103">
    <property type="entry name" value="FAD-linked oxidases, C-terminal domain"/>
    <property type="match status" value="1"/>
</dbReference>
<dbReference type="InterPro" id="IPR029063">
    <property type="entry name" value="SAM-dependent_MTases_sf"/>
</dbReference>
<dbReference type="Pfam" id="PF04030">
    <property type="entry name" value="ALO"/>
    <property type="match status" value="1"/>
</dbReference>
<comment type="caution">
    <text evidence="6">The sequence shown here is derived from an EMBL/GenBank/DDBJ whole genome shotgun (WGS) entry which is preliminary data.</text>
</comment>
<sequence>MEEVQTLQTPNVVPRGPSSQACFPDPDPDPRSSKVQVDDITRMNATEVSRVVYVRTEDDIKRTLVKARADGKRVSVRGTKHSMGGQSIAEDGVVIDMTKMTRMRFDADSEAVVCECGCTWADLIVYLNQFGMSPRTMQSYSSFSVGGTLAVNGHGITTDFTLAECVESLRLIKADGQEVVCSRGATGEEGELFSLALGGYGLFGIMWEVTMRVVRNSRMDMESLHLNCEEFMRHHAAAQASDDVVMKLAQLNIIDTDHIDFFVFRRSHDEEVRLVSNLSKKPREMSWQSKLMYKWLMPAMKEVRYAIEQRSGQALDWGNETERNHMLHESAVPLAQLYEPLFQVDDTFVLQEYFCPQEKFKDWIARTKQIYRALAATSEVILLNTTIRFVKKDVDTFLPYAKGHMFAFVLYFRLPRTPHADACLKDFHNQFVEQTLALDGSFYLPYRCHYSHEQLEQAYPRIKDFFSKKEIYDPDGLFDSLWFRHYGTKYLSEPFLVTLSKPLAAKMPSDAQFDTPELQSIPDVPAVPARRSNAFRQLMDDPRLRRDFKDGFLTQIFNVMDHEQLFRMMVKATRDPENTNDIEIYRALQRLLNESTGPVAAGMKTVKQLKQISAQKKELTREVCAIVARLGKFGQLQDYLSVGDPGRMVLPLRKALQMKGRCWVAHDTYSDDIPAVVERGSLDAVGIQVTWQLLDAGPFIEVPTGSVDLVTMMQGLHHIPQQRLPFFLKEVVRVLRPGGLFIVREHDASPELMPMLDLAHSVFNAVMGVTDKEEERELRAFRSISEWREILKSAGLEDSMLFEMEPYDPTVDEMMCFYKAPLQAASRDPCENTPSKTEEVFEADEISPDLIQLPENLSAFMQGAPQILLQSLRDGIEGLMNTLPAAAAMFKEKMKAFSSGQQLVAQSLVDQAVEPLLAILQKLQPLFQHAEVGQSDSSVFEFIPAEVLLLVPALMRKVQRGTASPNEMFAASIIQDVLNALQGQKKEELKKCSQVMDAAVSKEDVEQLLQLVFQAFPELKKPEVFQTMGFPKRAAEVLRTRLGREIFSDVSSADLAETLSSFLDEEAWVEFQHYLLEAINAQRPPSKDALFNVKTPWGLAMRAFLGSRYVRFNSSVLLMCKFYGLAELPAMWRAAQALRKGMESLEPSGVAAPMLVRSRSDADRMQSVQRALDGLTSKVLEVQMDEGQQHDICEVSEVISATFGYTSLTAKPRDVTAAVRKLLRIITGTVSLPRGSGRGAALGAPRACPRNGHSSGARPINAANSLFF</sequence>
<dbReference type="InterPro" id="IPR016164">
    <property type="entry name" value="FAD-linked_Oxase-like_C"/>
</dbReference>